<evidence type="ECO:0000313" key="3">
    <source>
        <dbReference type="Proteomes" id="UP000217790"/>
    </source>
</evidence>
<gene>
    <name evidence="2" type="ORF">ARMGADRAFT_1075929</name>
</gene>
<evidence type="ECO:0000313" key="2">
    <source>
        <dbReference type="EMBL" id="PBK97443.1"/>
    </source>
</evidence>
<reference evidence="3" key="1">
    <citation type="journal article" date="2017" name="Nat. Ecol. Evol.">
        <title>Genome expansion and lineage-specific genetic innovations in the forest pathogenic fungi Armillaria.</title>
        <authorList>
            <person name="Sipos G."/>
            <person name="Prasanna A.N."/>
            <person name="Walter M.C."/>
            <person name="O'Connor E."/>
            <person name="Balint B."/>
            <person name="Krizsan K."/>
            <person name="Kiss B."/>
            <person name="Hess J."/>
            <person name="Varga T."/>
            <person name="Slot J."/>
            <person name="Riley R."/>
            <person name="Boka B."/>
            <person name="Rigling D."/>
            <person name="Barry K."/>
            <person name="Lee J."/>
            <person name="Mihaltcheva S."/>
            <person name="LaButti K."/>
            <person name="Lipzen A."/>
            <person name="Waldron R."/>
            <person name="Moloney N.M."/>
            <person name="Sperisen C."/>
            <person name="Kredics L."/>
            <person name="Vagvoelgyi C."/>
            <person name="Patrignani A."/>
            <person name="Fitzpatrick D."/>
            <person name="Nagy I."/>
            <person name="Doyle S."/>
            <person name="Anderson J.B."/>
            <person name="Grigoriev I.V."/>
            <person name="Gueldener U."/>
            <person name="Muensterkoetter M."/>
            <person name="Nagy L.G."/>
        </authorList>
    </citation>
    <scope>NUCLEOTIDE SEQUENCE [LARGE SCALE GENOMIC DNA]</scope>
    <source>
        <strain evidence="3">Ar21-2</strain>
    </source>
</reference>
<protein>
    <submittedName>
        <fullName evidence="2">Uncharacterized protein</fullName>
    </submittedName>
</protein>
<dbReference type="EMBL" id="KZ293649">
    <property type="protein sequence ID" value="PBK97443.1"/>
    <property type="molecule type" value="Genomic_DNA"/>
</dbReference>
<dbReference type="InParanoid" id="A0A2H3EA32"/>
<feature type="region of interest" description="Disordered" evidence="1">
    <location>
        <begin position="258"/>
        <end position="280"/>
    </location>
</feature>
<sequence>MSIITLARPFKLYTRSLSTITITQYLTAAHKRETTRLQDFYETQLSQLRQELKPLRNATLKWEQREKQKRRNERIKRKQQDSERKRRQEPEPEPEREQERSVEAQLMCDKIKLLHEIARLSRAVSATSSLDPTLQEDEVDKAGHDLYRACLPLQEQDSQPIVLREGQISLPSVAAFFALAHWSKAGISVDYLLESDKVAASYIKQLMDAHERKITRLQGLYEKKLVKLWKEWYSLINAKSKRESREQRKRWERIRKREREERQERELERKQDQEESERSLTELQLTHDKIELLHKVAWHGENLSAASSLDIIDSIYRRHLEDTLPPGTQSVLSAIINGALDEPSHTYAYSRQKAISLLDPTLKTEEVDEAGHDLYRDCVDHVPIQPYRQPIDLKEGQLRLPSVAAYFALAHWSQVEISVYFLKGDEVVASIEDSFEGD</sequence>
<feature type="region of interest" description="Disordered" evidence="1">
    <location>
        <begin position="63"/>
        <end position="102"/>
    </location>
</feature>
<accession>A0A2H3EA32</accession>
<proteinExistence type="predicted"/>
<name>A0A2H3EA32_ARMGA</name>
<dbReference type="AlphaFoldDB" id="A0A2H3EA32"/>
<dbReference type="OrthoDB" id="2991548at2759"/>
<feature type="compositionally biased region" description="Basic and acidic residues" evidence="1">
    <location>
        <begin position="78"/>
        <end position="102"/>
    </location>
</feature>
<evidence type="ECO:0000256" key="1">
    <source>
        <dbReference type="SAM" id="MobiDB-lite"/>
    </source>
</evidence>
<organism evidence="2 3">
    <name type="scientific">Armillaria gallica</name>
    <name type="common">Bulbous honey fungus</name>
    <name type="synonym">Armillaria bulbosa</name>
    <dbReference type="NCBI Taxonomy" id="47427"/>
    <lineage>
        <taxon>Eukaryota</taxon>
        <taxon>Fungi</taxon>
        <taxon>Dikarya</taxon>
        <taxon>Basidiomycota</taxon>
        <taxon>Agaricomycotina</taxon>
        <taxon>Agaricomycetes</taxon>
        <taxon>Agaricomycetidae</taxon>
        <taxon>Agaricales</taxon>
        <taxon>Marasmiineae</taxon>
        <taxon>Physalacriaceae</taxon>
        <taxon>Armillaria</taxon>
    </lineage>
</organism>
<feature type="compositionally biased region" description="Basic residues" evidence="1">
    <location>
        <begin position="67"/>
        <end position="77"/>
    </location>
</feature>
<keyword evidence="3" id="KW-1185">Reference proteome</keyword>
<dbReference type="Proteomes" id="UP000217790">
    <property type="component" value="Unassembled WGS sequence"/>
</dbReference>